<evidence type="ECO:0000256" key="2">
    <source>
        <dbReference type="ARBA" id="ARBA00022723"/>
    </source>
</evidence>
<dbReference type="Pfam" id="PF00355">
    <property type="entry name" value="Rieske"/>
    <property type="match status" value="1"/>
</dbReference>
<dbReference type="InterPro" id="IPR017941">
    <property type="entry name" value="Rieske_2Fe-2S"/>
</dbReference>
<feature type="domain" description="Rieske" evidence="7">
    <location>
        <begin position="13"/>
        <end position="108"/>
    </location>
</feature>
<evidence type="ECO:0000259" key="7">
    <source>
        <dbReference type="PROSITE" id="PS51296"/>
    </source>
</evidence>
<comment type="caution">
    <text evidence="8">The sequence shown here is derived from an EMBL/GenBank/DDBJ whole genome shotgun (WGS) entry which is preliminary data.</text>
</comment>
<feature type="non-terminal residue" evidence="8">
    <location>
        <position position="206"/>
    </location>
</feature>
<name>A0A7C5DEP0_UNCW3</name>
<sequence>MGKIEKRENENWQKVGKVSDFRDSEVKIVDYEDKKAMLIRYEGKLYAYGSKCTHYGESLERGTLIKNVLVCPCHNAQFNIFDGSVYLPPAFDDLPVYDIKMEGEYIYIKGPNKKEIKVPENLNNETYVIIGSGAVGVSCAINLRKEGFEGRVVVITEEDSLPYDRTSLSKSYISGGLEDKYVYIKSEDFYKKLKIDFLFNHKVVEL</sequence>
<dbReference type="InterPro" id="IPR023753">
    <property type="entry name" value="FAD/NAD-binding_dom"/>
</dbReference>
<comment type="cofactor">
    <cofactor evidence="5">
        <name>[2Fe-2S] cluster</name>
        <dbReference type="ChEBI" id="CHEBI:190135"/>
    </cofactor>
</comment>
<keyword evidence="3" id="KW-0408">Iron</keyword>
<comment type="similarity">
    <text evidence="6">Belongs to the bacterial ring-hydroxylating dioxygenase ferredoxin component family.</text>
</comment>
<accession>A0A7C5DEP0</accession>
<dbReference type="GO" id="GO:0046872">
    <property type="term" value="F:metal ion binding"/>
    <property type="evidence" value="ECO:0007669"/>
    <property type="project" value="UniProtKB-KW"/>
</dbReference>
<dbReference type="Gene3D" id="3.50.50.60">
    <property type="entry name" value="FAD/NAD(P)-binding domain"/>
    <property type="match status" value="1"/>
</dbReference>
<evidence type="ECO:0000256" key="4">
    <source>
        <dbReference type="ARBA" id="ARBA00023014"/>
    </source>
</evidence>
<gene>
    <name evidence="8" type="ORF">ENL19_01020</name>
</gene>
<proteinExistence type="inferred from homology"/>
<dbReference type="Gene3D" id="2.102.10.10">
    <property type="entry name" value="Rieske [2Fe-2S] iron-sulphur domain"/>
    <property type="match status" value="1"/>
</dbReference>
<evidence type="ECO:0000256" key="6">
    <source>
        <dbReference type="ARBA" id="ARBA00038001"/>
    </source>
</evidence>
<keyword evidence="2" id="KW-0479">Metal-binding</keyword>
<dbReference type="EMBL" id="DRTB01000067">
    <property type="protein sequence ID" value="HHE04624.1"/>
    <property type="molecule type" value="Genomic_DNA"/>
</dbReference>
<dbReference type="GO" id="GO:0016491">
    <property type="term" value="F:oxidoreductase activity"/>
    <property type="evidence" value="ECO:0007669"/>
    <property type="project" value="InterPro"/>
</dbReference>
<dbReference type="InterPro" id="IPR036922">
    <property type="entry name" value="Rieske_2Fe-2S_sf"/>
</dbReference>
<evidence type="ECO:0000256" key="1">
    <source>
        <dbReference type="ARBA" id="ARBA00022714"/>
    </source>
</evidence>
<evidence type="ECO:0000256" key="3">
    <source>
        <dbReference type="ARBA" id="ARBA00023004"/>
    </source>
</evidence>
<dbReference type="PANTHER" id="PTHR21496">
    <property type="entry name" value="FERREDOXIN-RELATED"/>
    <property type="match status" value="1"/>
</dbReference>
<dbReference type="InterPro" id="IPR036188">
    <property type="entry name" value="FAD/NAD-bd_sf"/>
</dbReference>
<reference evidence="8" key="1">
    <citation type="journal article" date="2020" name="mSystems">
        <title>Genome- and Community-Level Interaction Insights into Carbon Utilization and Element Cycling Functions of Hydrothermarchaeota in Hydrothermal Sediment.</title>
        <authorList>
            <person name="Zhou Z."/>
            <person name="Liu Y."/>
            <person name="Xu W."/>
            <person name="Pan J."/>
            <person name="Luo Z.H."/>
            <person name="Li M."/>
        </authorList>
    </citation>
    <scope>NUCLEOTIDE SEQUENCE [LARGE SCALE GENOMIC DNA]</scope>
    <source>
        <strain evidence="8">HyVt-74</strain>
    </source>
</reference>
<dbReference type="GO" id="GO:0051537">
    <property type="term" value="F:2 iron, 2 sulfur cluster binding"/>
    <property type="evidence" value="ECO:0007669"/>
    <property type="project" value="UniProtKB-KW"/>
</dbReference>
<dbReference type="SUPFAM" id="SSF51905">
    <property type="entry name" value="FAD/NAD(P)-binding domain"/>
    <property type="match status" value="1"/>
</dbReference>
<evidence type="ECO:0000313" key="8">
    <source>
        <dbReference type="EMBL" id="HHE04624.1"/>
    </source>
</evidence>
<keyword evidence="4" id="KW-0411">Iron-sulfur</keyword>
<dbReference type="AlphaFoldDB" id="A0A7C5DEP0"/>
<dbReference type="Pfam" id="PF07992">
    <property type="entry name" value="Pyr_redox_2"/>
    <property type="match status" value="1"/>
</dbReference>
<organism evidence="8">
    <name type="scientific">candidate division WOR-3 bacterium</name>
    <dbReference type="NCBI Taxonomy" id="2052148"/>
    <lineage>
        <taxon>Bacteria</taxon>
        <taxon>Bacteria division WOR-3</taxon>
    </lineage>
</organism>
<evidence type="ECO:0000256" key="5">
    <source>
        <dbReference type="ARBA" id="ARBA00034078"/>
    </source>
</evidence>
<protein>
    <recommendedName>
        <fullName evidence="7">Rieske domain-containing protein</fullName>
    </recommendedName>
</protein>
<dbReference type="SUPFAM" id="SSF50022">
    <property type="entry name" value="ISP domain"/>
    <property type="match status" value="1"/>
</dbReference>
<dbReference type="PANTHER" id="PTHR21496:SF0">
    <property type="entry name" value="RIESKE DOMAIN-CONTAINING PROTEIN"/>
    <property type="match status" value="1"/>
</dbReference>
<dbReference type="Proteomes" id="UP000886110">
    <property type="component" value="Unassembled WGS sequence"/>
</dbReference>
<keyword evidence="1" id="KW-0001">2Fe-2S</keyword>
<dbReference type="PROSITE" id="PS51296">
    <property type="entry name" value="RIESKE"/>
    <property type="match status" value="1"/>
</dbReference>